<organism evidence="2 3">
    <name type="scientific">Staphylococcus phage phiMR25</name>
    <dbReference type="NCBI Taxonomy" id="487152"/>
    <lineage>
        <taxon>Viruses</taxon>
        <taxon>Duplodnaviria</taxon>
        <taxon>Heunggongvirae</taxon>
        <taxon>Uroviricota</taxon>
        <taxon>Caudoviricetes</taxon>
        <taxon>Azeredovirinae</taxon>
        <taxon>Dubowvirus</taxon>
    </lineage>
</organism>
<proteinExistence type="predicted"/>
<keyword evidence="1" id="KW-1133">Transmembrane helix</keyword>
<dbReference type="KEGG" id="vg:6370074"/>
<keyword evidence="3" id="KW-1185">Reference proteome</keyword>
<reference evidence="2 3" key="1">
    <citation type="journal article" date="2010" name="Arch. Virol.">
        <title>Isolation and characterization of a novel Staphylococcus aureus bacteriophage, phiMR25, and its therapeutic potential.</title>
        <authorList>
            <person name="Hoshiba H."/>
            <person name="Uchiyama J."/>
            <person name="Kato S."/>
            <person name="Ujihara T."/>
            <person name="Muraoka A."/>
            <person name="Daibata M."/>
            <person name="Wakiguchi H."/>
            <person name="Matsuzaki S."/>
        </authorList>
    </citation>
    <scope>NUCLEOTIDE SEQUENCE [LARGE SCALE GENOMIC DNA]</scope>
</reference>
<name>B2ZZ08_BPMR2</name>
<gene>
    <name evidence="2" type="primary">orf70</name>
</gene>
<keyword evidence="1" id="KW-0812">Transmembrane</keyword>
<feature type="transmembrane region" description="Helical" evidence="1">
    <location>
        <begin position="5"/>
        <end position="27"/>
    </location>
</feature>
<sequence length="140" mass="16042">MIVMVITIISVFVISAILLFYLSAVTFTAVRSYDYNVKFSVPTLFAIPLILVSTHIKIYNTYKLSDRKKAFRMLLFIFKKYPVAIAMFLTIIATNIAEQNVKLSNGATYKKTENLQQKKRKKMINKVLQSNTYGEMLLGI</sequence>
<evidence type="ECO:0000313" key="3">
    <source>
        <dbReference type="Proteomes" id="UP000002423"/>
    </source>
</evidence>
<evidence type="ECO:0000256" key="1">
    <source>
        <dbReference type="SAM" id="Phobius"/>
    </source>
</evidence>
<feature type="transmembrane region" description="Helical" evidence="1">
    <location>
        <begin position="39"/>
        <end position="59"/>
    </location>
</feature>
<organismHost>
    <name type="scientific">Staphylococcus aureus</name>
    <dbReference type="NCBI Taxonomy" id="1280"/>
</organismHost>
<evidence type="ECO:0000313" key="2">
    <source>
        <dbReference type="EMBL" id="BAG48167.1"/>
    </source>
</evidence>
<protein>
    <submittedName>
        <fullName evidence="2">Uncharacterized protein</fullName>
    </submittedName>
</protein>
<dbReference type="RefSeq" id="YP_001949868.1">
    <property type="nucleotide sequence ID" value="NC_010808.1"/>
</dbReference>
<dbReference type="Proteomes" id="UP000002423">
    <property type="component" value="Segment"/>
</dbReference>
<feature type="transmembrane region" description="Helical" evidence="1">
    <location>
        <begin position="71"/>
        <end position="93"/>
    </location>
</feature>
<dbReference type="EMBL" id="AB370205">
    <property type="protein sequence ID" value="BAG48167.1"/>
    <property type="molecule type" value="Genomic_DNA"/>
</dbReference>
<dbReference type="GeneID" id="6370074"/>
<accession>B2ZZ08</accession>
<keyword evidence="1" id="KW-0472">Membrane</keyword>